<dbReference type="SUPFAM" id="SSF53335">
    <property type="entry name" value="S-adenosyl-L-methionine-dependent methyltransferases"/>
    <property type="match status" value="1"/>
</dbReference>
<dbReference type="EC" id="2.1.1.-" evidence="2"/>
<keyword evidence="3" id="KW-1185">Reference proteome</keyword>
<gene>
    <name evidence="2" type="ORF">BLNAU_1304</name>
</gene>
<evidence type="ECO:0000259" key="1">
    <source>
        <dbReference type="Pfam" id="PF13649"/>
    </source>
</evidence>
<dbReference type="InterPro" id="IPR041698">
    <property type="entry name" value="Methyltransf_25"/>
</dbReference>
<dbReference type="CDD" id="cd02440">
    <property type="entry name" value="AdoMet_MTases"/>
    <property type="match status" value="1"/>
</dbReference>
<protein>
    <submittedName>
        <fullName evidence="2">Methyltransferase tpcH</fullName>
        <ecNumber evidence="2">2.1.1.-</ecNumber>
    </submittedName>
</protein>
<dbReference type="InterPro" id="IPR029063">
    <property type="entry name" value="SAM-dependent_MTases_sf"/>
</dbReference>
<reference evidence="2 3" key="1">
    <citation type="journal article" date="2022" name="bioRxiv">
        <title>Genomics of Preaxostyla Flagellates Illuminates Evolutionary Transitions and the Path Towards Mitochondrial Loss.</title>
        <authorList>
            <person name="Novak L.V.F."/>
            <person name="Treitli S.C."/>
            <person name="Pyrih J."/>
            <person name="Halakuc P."/>
            <person name="Pipaliya S.V."/>
            <person name="Vacek V."/>
            <person name="Brzon O."/>
            <person name="Soukal P."/>
            <person name="Eme L."/>
            <person name="Dacks J.B."/>
            <person name="Karnkowska A."/>
            <person name="Elias M."/>
            <person name="Hampl V."/>
        </authorList>
    </citation>
    <scope>NUCLEOTIDE SEQUENCE [LARGE SCALE GENOMIC DNA]</scope>
    <source>
        <strain evidence="2">NAU3</strain>
        <tissue evidence="2">Gut</tissue>
    </source>
</reference>
<dbReference type="PANTHER" id="PTHR43591:SF105">
    <property type="entry name" value="METHYLTRANSFERASE DOMAIN-CONTAINING PROTEIN-RELATED"/>
    <property type="match status" value="1"/>
</dbReference>
<dbReference type="Pfam" id="PF13649">
    <property type="entry name" value="Methyltransf_25"/>
    <property type="match status" value="1"/>
</dbReference>
<feature type="domain" description="Methyltransferase" evidence="1">
    <location>
        <begin position="85"/>
        <end position="189"/>
    </location>
</feature>
<keyword evidence="2" id="KW-0489">Methyltransferase</keyword>
<name>A0ABQ9YJ02_9EUKA</name>
<evidence type="ECO:0000313" key="2">
    <source>
        <dbReference type="EMBL" id="KAK2963737.1"/>
    </source>
</evidence>
<dbReference type="GO" id="GO:0032259">
    <property type="term" value="P:methylation"/>
    <property type="evidence" value="ECO:0007669"/>
    <property type="project" value="UniProtKB-KW"/>
</dbReference>
<dbReference type="PANTHER" id="PTHR43591">
    <property type="entry name" value="METHYLTRANSFERASE"/>
    <property type="match status" value="1"/>
</dbReference>
<keyword evidence="2" id="KW-0808">Transferase</keyword>
<dbReference type="GO" id="GO:0008168">
    <property type="term" value="F:methyltransferase activity"/>
    <property type="evidence" value="ECO:0007669"/>
    <property type="project" value="UniProtKB-KW"/>
</dbReference>
<sequence length="325" mass="36612">MKTRRESNLSTLKTLNKLWGQIVTLESLISTMTESDKLVMDQKEALGMYDRYSSEYDKNTLQTMVPIVNHFLSLIPPLDSSSIVHDNACGTGIVTQTIIANMELKTLQDDQPSKLTFHCTDLSPDMIDKLSAKIQKFGWNNVTATVMDASQLTFDDEWFTHSFTNFGLFFLPDPVQGASHIFRTLKHGGISISTTWGKVGFLASMRKADELTRPDLPSITDTFTDNWTQESFIRSVFEDGGFAGSHGIVTFDRCETSLQANSIEEHTHSFWTLFGYSDKGWTEDDKKKWVAAFVEELSKSDDCYTDTVGICHVRMSALICKAVKF</sequence>
<dbReference type="Gene3D" id="3.40.50.150">
    <property type="entry name" value="Vaccinia Virus protein VP39"/>
    <property type="match status" value="1"/>
</dbReference>
<organism evidence="2 3">
    <name type="scientific">Blattamonas nauphoetae</name>
    <dbReference type="NCBI Taxonomy" id="2049346"/>
    <lineage>
        <taxon>Eukaryota</taxon>
        <taxon>Metamonada</taxon>
        <taxon>Preaxostyla</taxon>
        <taxon>Oxymonadida</taxon>
        <taxon>Blattamonas</taxon>
    </lineage>
</organism>
<comment type="caution">
    <text evidence="2">The sequence shown here is derived from an EMBL/GenBank/DDBJ whole genome shotgun (WGS) entry which is preliminary data.</text>
</comment>
<accession>A0ABQ9YJ02</accession>
<evidence type="ECO:0000313" key="3">
    <source>
        <dbReference type="Proteomes" id="UP001281761"/>
    </source>
</evidence>
<proteinExistence type="predicted"/>
<dbReference type="EMBL" id="JARBJD010000005">
    <property type="protein sequence ID" value="KAK2963737.1"/>
    <property type="molecule type" value="Genomic_DNA"/>
</dbReference>
<dbReference type="Proteomes" id="UP001281761">
    <property type="component" value="Unassembled WGS sequence"/>
</dbReference>